<dbReference type="Pfam" id="PF01257">
    <property type="entry name" value="2Fe-2S_thioredx"/>
    <property type="match status" value="1"/>
</dbReference>
<feature type="compositionally biased region" description="Basic and acidic residues" evidence="10">
    <location>
        <begin position="246"/>
        <end position="260"/>
    </location>
</feature>
<dbReference type="Gene3D" id="1.10.10.1590">
    <property type="entry name" value="NADH-quinone oxidoreductase subunit E"/>
    <property type="match status" value="1"/>
</dbReference>
<dbReference type="GO" id="GO:0031090">
    <property type="term" value="C:organelle membrane"/>
    <property type="evidence" value="ECO:0007669"/>
    <property type="project" value="UniProtKB-ARBA"/>
</dbReference>
<comment type="caution">
    <text evidence="11">The sequence shown here is derived from an EMBL/GenBank/DDBJ whole genome shotgun (WGS) entry which is preliminary data.</text>
</comment>
<evidence type="ECO:0000313" key="12">
    <source>
        <dbReference type="EMBL" id="MDR6336314.1"/>
    </source>
</evidence>
<dbReference type="FunFam" id="1.10.10.1590:FF:000001">
    <property type="entry name" value="NADH-quinone oxidoreductase subunit E"/>
    <property type="match status" value="1"/>
</dbReference>
<dbReference type="GO" id="GO:0031967">
    <property type="term" value="C:organelle envelope"/>
    <property type="evidence" value="ECO:0007669"/>
    <property type="project" value="UniProtKB-ARBA"/>
</dbReference>
<reference evidence="11" key="1">
    <citation type="submission" date="2022-12" db="EMBL/GenBank/DDBJ databases">
        <title>Reference genome sequencing for broad-spectrum identification of bacterial and archaeal isolates by mass spectrometry.</title>
        <authorList>
            <person name="Sekiguchi Y."/>
            <person name="Tourlousse D.M."/>
        </authorList>
    </citation>
    <scope>NUCLEOTIDE SEQUENCE</scope>
    <source>
        <strain evidence="11">301</strain>
    </source>
</reference>
<keyword evidence="2" id="KW-0001">2Fe-2S</keyword>
<keyword evidence="5" id="KW-0408">Iron</keyword>
<keyword evidence="7" id="KW-0520">NAD</keyword>
<dbReference type="GO" id="GO:0008324">
    <property type="term" value="F:monoatomic cation transmembrane transporter activity"/>
    <property type="evidence" value="ECO:0007669"/>
    <property type="project" value="UniProtKB-ARBA"/>
</dbReference>
<dbReference type="InterPro" id="IPR041921">
    <property type="entry name" value="NuoE_N"/>
</dbReference>
<dbReference type="InterPro" id="IPR036249">
    <property type="entry name" value="Thioredoxin-like_sf"/>
</dbReference>
<protein>
    <submittedName>
        <fullName evidence="12">NADH-quinone oxidoreductase subunit E</fullName>
    </submittedName>
</protein>
<proteinExistence type="inferred from homology"/>
<evidence type="ECO:0000313" key="11">
    <source>
        <dbReference type="EMBL" id="GLI25397.1"/>
    </source>
</evidence>
<dbReference type="FunFam" id="3.40.30.10:FF:000022">
    <property type="entry name" value="NADH dehydrogenase flavoprotein 2, mitochondrial"/>
    <property type="match status" value="1"/>
</dbReference>
<dbReference type="Proteomes" id="UP001245370">
    <property type="component" value="Unassembled WGS sequence"/>
</dbReference>
<dbReference type="InterPro" id="IPR002023">
    <property type="entry name" value="NuoE-like"/>
</dbReference>
<evidence type="ECO:0000256" key="6">
    <source>
        <dbReference type="ARBA" id="ARBA00023014"/>
    </source>
</evidence>
<evidence type="ECO:0000313" key="14">
    <source>
        <dbReference type="Proteomes" id="UP001245370"/>
    </source>
</evidence>
<comment type="catalytic activity">
    <reaction evidence="9">
        <text>a quinone + NADH + 5 H(+)(in) = a quinol + NAD(+) + 4 H(+)(out)</text>
        <dbReference type="Rhea" id="RHEA:57888"/>
        <dbReference type="ChEBI" id="CHEBI:15378"/>
        <dbReference type="ChEBI" id="CHEBI:24646"/>
        <dbReference type="ChEBI" id="CHEBI:57540"/>
        <dbReference type="ChEBI" id="CHEBI:57945"/>
        <dbReference type="ChEBI" id="CHEBI:132124"/>
    </reaction>
</comment>
<evidence type="ECO:0000256" key="7">
    <source>
        <dbReference type="ARBA" id="ARBA00023027"/>
    </source>
</evidence>
<dbReference type="GO" id="GO:0098662">
    <property type="term" value="P:inorganic cation transmembrane transport"/>
    <property type="evidence" value="ECO:0007669"/>
    <property type="project" value="UniProtKB-ARBA"/>
</dbReference>
<dbReference type="GO" id="GO:1902494">
    <property type="term" value="C:catalytic complex"/>
    <property type="evidence" value="ECO:0007669"/>
    <property type="project" value="UniProtKB-ARBA"/>
</dbReference>
<dbReference type="Gene3D" id="3.40.30.10">
    <property type="entry name" value="Glutaredoxin"/>
    <property type="match status" value="1"/>
</dbReference>
<evidence type="ECO:0000256" key="9">
    <source>
        <dbReference type="ARBA" id="ARBA00047712"/>
    </source>
</evidence>
<dbReference type="CDD" id="cd03064">
    <property type="entry name" value="TRX_Fd_NuoE"/>
    <property type="match status" value="1"/>
</dbReference>
<dbReference type="SUPFAM" id="SSF52833">
    <property type="entry name" value="Thioredoxin-like"/>
    <property type="match status" value="1"/>
</dbReference>
<dbReference type="AlphaFoldDB" id="A0A9W6FPC4"/>
<dbReference type="InterPro" id="IPR042128">
    <property type="entry name" value="NuoE_dom"/>
</dbReference>
<dbReference type="GO" id="GO:0022804">
    <property type="term" value="F:active transmembrane transporter activity"/>
    <property type="evidence" value="ECO:0007669"/>
    <property type="project" value="UniProtKB-ARBA"/>
</dbReference>
<keyword evidence="14" id="KW-1185">Reference proteome</keyword>
<keyword evidence="6" id="KW-0411">Iron-sulfur</keyword>
<dbReference type="PROSITE" id="PS01099">
    <property type="entry name" value="COMPLEX1_24K"/>
    <property type="match status" value="1"/>
</dbReference>
<dbReference type="GO" id="GO:0003954">
    <property type="term" value="F:NADH dehydrogenase activity"/>
    <property type="evidence" value="ECO:0007669"/>
    <property type="project" value="TreeGrafter"/>
</dbReference>
<dbReference type="NCBIfam" id="NF005724">
    <property type="entry name" value="PRK07539.1-4"/>
    <property type="match status" value="1"/>
</dbReference>
<dbReference type="PANTHER" id="PTHR10371:SF3">
    <property type="entry name" value="NADH DEHYDROGENASE [UBIQUINONE] FLAVOPROTEIN 2, MITOCHONDRIAL"/>
    <property type="match status" value="1"/>
</dbReference>
<gene>
    <name evidence="12" type="ORF">GGQ86_004813</name>
    <name evidence="11" type="ORF">XFLAVUS301_50710</name>
</gene>
<dbReference type="GO" id="GO:0022890">
    <property type="term" value="F:inorganic cation transmembrane transporter activity"/>
    <property type="evidence" value="ECO:0007669"/>
    <property type="project" value="UniProtKB-ARBA"/>
</dbReference>
<keyword evidence="4" id="KW-1278">Translocase</keyword>
<dbReference type="GO" id="GO:0051537">
    <property type="term" value="F:2 iron, 2 sulfur cluster binding"/>
    <property type="evidence" value="ECO:0007669"/>
    <property type="project" value="UniProtKB-KW"/>
</dbReference>
<dbReference type="GO" id="GO:0098796">
    <property type="term" value="C:membrane protein complex"/>
    <property type="evidence" value="ECO:0007669"/>
    <property type="project" value="UniProtKB-ARBA"/>
</dbReference>
<sequence>MSVRRLAAEQPESFSFTPELEAIAQKLIAKYPEGRQASAVVPLLWETQKAAGGWLPEPAIRAVADRLGMAHIRVLEVATFYTMFNLEPVGKYFVQLCGTTPCMLRGAEAIRHVCEKKIGHERHVSADGTFSWLEVECLGACTNAPMVQINDDYYEDLTPENFEKLLDDLAAGRPVSVGPQNSRKGSEPEGGPRVLLDPALYDFKTTVPATGGAGTETPDLLSAGRARAASESPADPLGATAAAQEKAADGADTRDKREAVAAEAQASSPSVTGSDREPVKTGTGVRDPEE</sequence>
<dbReference type="GeneID" id="95765843"/>
<reference evidence="12 14" key="2">
    <citation type="submission" date="2023-07" db="EMBL/GenBank/DDBJ databases">
        <title>Genomic Encyclopedia of Type Strains, Phase IV (KMG-IV): sequencing the most valuable type-strain genomes for metagenomic binning, comparative biology and taxonomic classification.</title>
        <authorList>
            <person name="Goeker M."/>
        </authorList>
    </citation>
    <scope>NUCLEOTIDE SEQUENCE [LARGE SCALE GENOMIC DNA]</scope>
    <source>
        <strain evidence="12 14">DSM 338</strain>
    </source>
</reference>
<dbReference type="NCBIfam" id="TIGR01958">
    <property type="entry name" value="nuoE_fam"/>
    <property type="match status" value="1"/>
</dbReference>
<organism evidence="11 13">
    <name type="scientific">Xanthobacter flavus</name>
    <dbReference type="NCBI Taxonomy" id="281"/>
    <lineage>
        <taxon>Bacteria</taxon>
        <taxon>Pseudomonadati</taxon>
        <taxon>Pseudomonadota</taxon>
        <taxon>Alphaproteobacteria</taxon>
        <taxon>Hyphomicrobiales</taxon>
        <taxon>Xanthobacteraceae</taxon>
        <taxon>Xanthobacter</taxon>
    </lineage>
</organism>
<keyword evidence="3" id="KW-0479">Metal-binding</keyword>
<evidence type="ECO:0000256" key="1">
    <source>
        <dbReference type="ARBA" id="ARBA00010643"/>
    </source>
</evidence>
<evidence type="ECO:0000256" key="3">
    <source>
        <dbReference type="ARBA" id="ARBA00022723"/>
    </source>
</evidence>
<dbReference type="PANTHER" id="PTHR10371">
    <property type="entry name" value="NADH DEHYDROGENASE UBIQUINONE FLAVOPROTEIN 2, MITOCHONDRIAL"/>
    <property type="match status" value="1"/>
</dbReference>
<accession>A0A9W6FPC4</accession>
<evidence type="ECO:0000256" key="8">
    <source>
        <dbReference type="ARBA" id="ARBA00034078"/>
    </source>
</evidence>
<feature type="region of interest" description="Disordered" evidence="10">
    <location>
        <begin position="172"/>
        <end position="290"/>
    </location>
</feature>
<comment type="cofactor">
    <cofactor evidence="8">
        <name>[2Fe-2S] cluster</name>
        <dbReference type="ChEBI" id="CHEBI:190135"/>
    </cofactor>
</comment>
<dbReference type="EMBL" id="BSDO01000016">
    <property type="protein sequence ID" value="GLI25397.1"/>
    <property type="molecule type" value="Genomic_DNA"/>
</dbReference>
<evidence type="ECO:0000256" key="5">
    <source>
        <dbReference type="ARBA" id="ARBA00023004"/>
    </source>
</evidence>
<evidence type="ECO:0000256" key="2">
    <source>
        <dbReference type="ARBA" id="ARBA00022714"/>
    </source>
</evidence>
<dbReference type="Proteomes" id="UP001144397">
    <property type="component" value="Unassembled WGS sequence"/>
</dbReference>
<name>A0A9W6FPC4_XANFL</name>
<comment type="similarity">
    <text evidence="1">Belongs to the complex I 24 kDa subunit family.</text>
</comment>
<evidence type="ECO:0000313" key="13">
    <source>
        <dbReference type="Proteomes" id="UP001144397"/>
    </source>
</evidence>
<dbReference type="EMBL" id="JAVDPY010000011">
    <property type="protein sequence ID" value="MDR6336314.1"/>
    <property type="molecule type" value="Genomic_DNA"/>
</dbReference>
<dbReference type="RefSeq" id="WP_281810039.1">
    <property type="nucleotide sequence ID" value="NZ_BSDO01000016.1"/>
</dbReference>
<evidence type="ECO:0000256" key="10">
    <source>
        <dbReference type="SAM" id="MobiDB-lite"/>
    </source>
</evidence>
<dbReference type="GO" id="GO:0046872">
    <property type="term" value="F:metal ion binding"/>
    <property type="evidence" value="ECO:0007669"/>
    <property type="project" value="UniProtKB-KW"/>
</dbReference>
<evidence type="ECO:0000256" key="4">
    <source>
        <dbReference type="ARBA" id="ARBA00022967"/>
    </source>
</evidence>